<evidence type="ECO:0000313" key="2">
    <source>
        <dbReference type="EMBL" id="CAA2986497.1"/>
    </source>
</evidence>
<accession>A0A8S0S3X0</accession>
<organism evidence="2 3">
    <name type="scientific">Olea europaea subsp. europaea</name>
    <dbReference type="NCBI Taxonomy" id="158383"/>
    <lineage>
        <taxon>Eukaryota</taxon>
        <taxon>Viridiplantae</taxon>
        <taxon>Streptophyta</taxon>
        <taxon>Embryophyta</taxon>
        <taxon>Tracheophyta</taxon>
        <taxon>Spermatophyta</taxon>
        <taxon>Magnoliopsida</taxon>
        <taxon>eudicotyledons</taxon>
        <taxon>Gunneridae</taxon>
        <taxon>Pentapetalae</taxon>
        <taxon>asterids</taxon>
        <taxon>lamiids</taxon>
        <taxon>Lamiales</taxon>
        <taxon>Oleaceae</taxon>
        <taxon>Oleeae</taxon>
        <taxon>Olea</taxon>
    </lineage>
</organism>
<dbReference type="EMBL" id="CACTIH010003865">
    <property type="protein sequence ID" value="CAA2986497.1"/>
    <property type="molecule type" value="Genomic_DNA"/>
</dbReference>
<dbReference type="Proteomes" id="UP000594638">
    <property type="component" value="Unassembled WGS sequence"/>
</dbReference>
<comment type="caution">
    <text evidence="2">The sequence shown here is derived from an EMBL/GenBank/DDBJ whole genome shotgun (WGS) entry which is preliminary data.</text>
</comment>
<evidence type="ECO:0000313" key="3">
    <source>
        <dbReference type="Proteomes" id="UP000594638"/>
    </source>
</evidence>
<dbReference type="AlphaFoldDB" id="A0A8S0S3X0"/>
<proteinExistence type="predicted"/>
<name>A0A8S0S3X0_OLEEU</name>
<keyword evidence="3" id="KW-1185">Reference proteome</keyword>
<feature type="region of interest" description="Disordered" evidence="1">
    <location>
        <begin position="45"/>
        <end position="108"/>
    </location>
</feature>
<sequence>MVSKIDKYLVGWLRVLLFILISPTFCYQSKLKTLYITMADQATDKSGGSAQNDGWHFNSGRKSGPDGKWDYQWGTGSDRNGNTFGFGSGSSQPGQQGDKSFGYGWSGSTSPGGNSAGGSFGYSGNGGEGGGGGAGAGTGTGGGEGGGGRAPSGQPAFGFGIPCMYNFWFPCINDLWDFLRNHHVMQRP</sequence>
<evidence type="ECO:0000256" key="1">
    <source>
        <dbReference type="SAM" id="MobiDB-lite"/>
    </source>
</evidence>
<feature type="compositionally biased region" description="Polar residues" evidence="1">
    <location>
        <begin position="74"/>
        <end position="83"/>
    </location>
</feature>
<feature type="region of interest" description="Disordered" evidence="1">
    <location>
        <begin position="130"/>
        <end position="150"/>
    </location>
</feature>
<reference evidence="2 3" key="1">
    <citation type="submission" date="2019-12" db="EMBL/GenBank/DDBJ databases">
        <authorList>
            <person name="Alioto T."/>
            <person name="Alioto T."/>
            <person name="Gomez Garrido J."/>
        </authorList>
    </citation>
    <scope>NUCLEOTIDE SEQUENCE [LARGE SCALE GENOMIC DNA]</scope>
</reference>
<dbReference type="Gramene" id="OE9A026138T1">
    <property type="protein sequence ID" value="OE9A026138C1"/>
    <property type="gene ID" value="OE9A026138"/>
</dbReference>
<protein>
    <submittedName>
        <fullName evidence="2">Uncharacterized protein</fullName>
    </submittedName>
</protein>
<gene>
    <name evidence="2" type="ORF">OLEA9_A026138</name>
</gene>